<dbReference type="FunFam" id="3.90.550.50:FF:000001">
    <property type="entry name" value="Hexosyltransferase"/>
    <property type="match status" value="1"/>
</dbReference>
<feature type="transmembrane region" description="Helical" evidence="11">
    <location>
        <begin position="26"/>
        <end position="44"/>
    </location>
</feature>
<keyword evidence="7 11" id="KW-1133">Transmembrane helix</keyword>
<evidence type="ECO:0000256" key="4">
    <source>
        <dbReference type="ARBA" id="ARBA00022679"/>
    </source>
</evidence>
<dbReference type="EC" id="2.4.1.-" evidence="11"/>
<evidence type="ECO:0000256" key="7">
    <source>
        <dbReference type="ARBA" id="ARBA00022989"/>
    </source>
</evidence>
<dbReference type="OrthoDB" id="5957813at2759"/>
<dbReference type="GO" id="GO:0016758">
    <property type="term" value="F:hexosyltransferase activity"/>
    <property type="evidence" value="ECO:0007669"/>
    <property type="project" value="InterPro"/>
</dbReference>
<dbReference type="AlphaFoldDB" id="U6LK09"/>
<dbReference type="Pfam" id="PF01762">
    <property type="entry name" value="Galactosyl_T"/>
    <property type="match status" value="1"/>
</dbReference>
<dbReference type="Proteomes" id="UP000030750">
    <property type="component" value="Unassembled WGS sequence"/>
</dbReference>
<evidence type="ECO:0000256" key="2">
    <source>
        <dbReference type="ARBA" id="ARBA00008661"/>
    </source>
</evidence>
<dbReference type="GO" id="GO:0000139">
    <property type="term" value="C:Golgi membrane"/>
    <property type="evidence" value="ECO:0007669"/>
    <property type="project" value="UniProtKB-SubCell"/>
</dbReference>
<comment type="subcellular location">
    <subcellularLocation>
        <location evidence="1 11">Golgi apparatus membrane</location>
        <topology evidence="1 11">Single-pass type II membrane protein</topology>
    </subcellularLocation>
</comment>
<dbReference type="PANTHER" id="PTHR11214:SF3">
    <property type="entry name" value="BETA-1,3-GALACTOSYLTRANSFERASE 6"/>
    <property type="match status" value="1"/>
</dbReference>
<evidence type="ECO:0000256" key="5">
    <source>
        <dbReference type="ARBA" id="ARBA00022692"/>
    </source>
</evidence>
<evidence type="ECO:0000256" key="6">
    <source>
        <dbReference type="ARBA" id="ARBA00022968"/>
    </source>
</evidence>
<evidence type="ECO:0000256" key="8">
    <source>
        <dbReference type="ARBA" id="ARBA00023034"/>
    </source>
</evidence>
<evidence type="ECO:0000256" key="3">
    <source>
        <dbReference type="ARBA" id="ARBA00022676"/>
    </source>
</evidence>
<accession>U6LK09</accession>
<keyword evidence="13" id="KW-1185">Reference proteome</keyword>
<proteinExistence type="inferred from homology"/>
<keyword evidence="10" id="KW-0325">Glycoprotein</keyword>
<sequence>MSLLAAQSIKPGEPAKERLHWSAMSAYHVGWLGSLVLVSIYILFSKAYGWRWPEESELSLPSLPVQTNWQLLITPKVSCAADPPFAALVTMTGAADAEARAVVRSTWGGISRVGKRRVRLFFVLGIVSSQEVQRAVEEEAEKYGDILQHSAPDKYRHLTYKTITAFRWLADACPEAKFLVKADADIFIDMNKLLRYLSTHEDETNVAAGVLRTNVPVIREPSNRNYEDPGVYSPSTYPPYLSGPIYIISNDLVAKIAAIANLLPVLSNEDCFVGTCLQALGVQPQSSAPAAIIDVFFTDFGDISEIRKWMAIHPVVKERLLTLWRELH</sequence>
<dbReference type="PANTHER" id="PTHR11214">
    <property type="entry name" value="BETA-1,3-N-ACETYLGLUCOSAMINYLTRANSFERASE"/>
    <property type="match status" value="1"/>
</dbReference>
<evidence type="ECO:0000313" key="12">
    <source>
        <dbReference type="EMBL" id="CDJ49588.1"/>
    </source>
</evidence>
<keyword evidence="5 11" id="KW-0812">Transmembrane</keyword>
<keyword evidence="4" id="KW-0808">Transferase</keyword>
<dbReference type="GO" id="GO:0006493">
    <property type="term" value="P:protein O-linked glycosylation"/>
    <property type="evidence" value="ECO:0007669"/>
    <property type="project" value="TreeGrafter"/>
</dbReference>
<gene>
    <name evidence="12" type="ORF">EBH_0065450</name>
</gene>
<keyword evidence="6 11" id="KW-0735">Signal-anchor</keyword>
<dbReference type="Gene3D" id="3.90.550.50">
    <property type="match status" value="1"/>
</dbReference>
<reference evidence="12" key="1">
    <citation type="submission" date="2013-10" db="EMBL/GenBank/DDBJ databases">
        <title>Genomic analysis of the causative agents of coccidiosis in chickens.</title>
        <authorList>
            <person name="Reid A.J."/>
            <person name="Blake D."/>
            <person name="Billington K."/>
            <person name="Browne H."/>
            <person name="Dunn M."/>
            <person name="Hung S."/>
            <person name="Kawahara F."/>
            <person name="Miranda-Saavedra D."/>
            <person name="Mourier T."/>
            <person name="Nagra H."/>
            <person name="Otto T.D."/>
            <person name="Rawlings N."/>
            <person name="Sanchez A."/>
            <person name="Sanders M."/>
            <person name="Subramaniam C."/>
            <person name="Tay Y."/>
            <person name="Dear P."/>
            <person name="Doerig C."/>
            <person name="Gruber A."/>
            <person name="Parkinson J."/>
            <person name="Shirley M."/>
            <person name="Wan K.L."/>
            <person name="Berriman M."/>
            <person name="Tomley F."/>
            <person name="Pain A."/>
        </authorList>
    </citation>
    <scope>NUCLEOTIDE SEQUENCE [LARGE SCALE GENOMIC DNA]</scope>
    <source>
        <strain evidence="12">Houghton</strain>
    </source>
</reference>
<keyword evidence="3 11" id="KW-0328">Glycosyltransferase</keyword>
<comment type="similarity">
    <text evidence="2 11">Belongs to the glycosyltransferase 31 family.</text>
</comment>
<evidence type="ECO:0000256" key="11">
    <source>
        <dbReference type="RuleBase" id="RU363063"/>
    </source>
</evidence>
<reference evidence="12" key="2">
    <citation type="submission" date="2013-10" db="EMBL/GenBank/DDBJ databases">
        <authorList>
            <person name="Aslett M."/>
        </authorList>
    </citation>
    <scope>NUCLEOTIDE SEQUENCE [LARGE SCALE GENOMIC DNA]</scope>
    <source>
        <strain evidence="12">Houghton</strain>
    </source>
</reference>
<dbReference type="InterPro" id="IPR002659">
    <property type="entry name" value="Glyco_trans_31"/>
</dbReference>
<evidence type="ECO:0000256" key="10">
    <source>
        <dbReference type="ARBA" id="ARBA00023180"/>
    </source>
</evidence>
<dbReference type="VEuPathDB" id="ToxoDB:EBH_0065450"/>
<protein>
    <recommendedName>
        <fullName evidence="11">Hexosyltransferase</fullName>
        <ecNumber evidence="11">2.4.1.-</ecNumber>
    </recommendedName>
</protein>
<keyword evidence="9 11" id="KW-0472">Membrane</keyword>
<evidence type="ECO:0000256" key="1">
    <source>
        <dbReference type="ARBA" id="ARBA00004323"/>
    </source>
</evidence>
<organism evidence="12 13">
    <name type="scientific">Eimeria brunetti</name>
    <dbReference type="NCBI Taxonomy" id="51314"/>
    <lineage>
        <taxon>Eukaryota</taxon>
        <taxon>Sar</taxon>
        <taxon>Alveolata</taxon>
        <taxon>Apicomplexa</taxon>
        <taxon>Conoidasida</taxon>
        <taxon>Coccidia</taxon>
        <taxon>Eucoccidiorida</taxon>
        <taxon>Eimeriorina</taxon>
        <taxon>Eimeriidae</taxon>
        <taxon>Eimeria</taxon>
    </lineage>
</organism>
<name>U6LK09_9EIME</name>
<evidence type="ECO:0000256" key="9">
    <source>
        <dbReference type="ARBA" id="ARBA00023136"/>
    </source>
</evidence>
<evidence type="ECO:0000313" key="13">
    <source>
        <dbReference type="Proteomes" id="UP000030750"/>
    </source>
</evidence>
<dbReference type="EMBL" id="HG711762">
    <property type="protein sequence ID" value="CDJ49588.1"/>
    <property type="molecule type" value="Genomic_DNA"/>
</dbReference>
<keyword evidence="8 11" id="KW-0333">Golgi apparatus</keyword>